<name>A0A9P8QH33_9HYPO</name>
<reference evidence="1" key="1">
    <citation type="submission" date="2021-08" db="EMBL/GenBank/DDBJ databases">
        <title>Chromosome-Level Trichoderma cornu-damae using Hi-C Data.</title>
        <authorList>
            <person name="Kim C.S."/>
        </authorList>
    </citation>
    <scope>NUCLEOTIDE SEQUENCE</scope>
    <source>
        <strain evidence="1">KA19-0412C</strain>
    </source>
</reference>
<dbReference type="EMBL" id="JAIWOZ010000004">
    <property type="protein sequence ID" value="KAH6606095.1"/>
    <property type="molecule type" value="Genomic_DNA"/>
</dbReference>
<keyword evidence="2" id="KW-1185">Reference proteome</keyword>
<accession>A0A9P8QH33</accession>
<evidence type="ECO:0000313" key="2">
    <source>
        <dbReference type="Proteomes" id="UP000827724"/>
    </source>
</evidence>
<protein>
    <submittedName>
        <fullName evidence="1">Uncharacterized protein</fullName>
    </submittedName>
</protein>
<comment type="caution">
    <text evidence="1">The sequence shown here is derived from an EMBL/GenBank/DDBJ whole genome shotgun (WGS) entry which is preliminary data.</text>
</comment>
<gene>
    <name evidence="1" type="ORF">Trco_005248</name>
</gene>
<dbReference type="AlphaFoldDB" id="A0A9P8QH33"/>
<evidence type="ECO:0000313" key="1">
    <source>
        <dbReference type="EMBL" id="KAH6606095.1"/>
    </source>
</evidence>
<organism evidence="1 2">
    <name type="scientific">Trichoderma cornu-damae</name>
    <dbReference type="NCBI Taxonomy" id="654480"/>
    <lineage>
        <taxon>Eukaryota</taxon>
        <taxon>Fungi</taxon>
        <taxon>Dikarya</taxon>
        <taxon>Ascomycota</taxon>
        <taxon>Pezizomycotina</taxon>
        <taxon>Sordariomycetes</taxon>
        <taxon>Hypocreomycetidae</taxon>
        <taxon>Hypocreales</taxon>
        <taxon>Hypocreaceae</taxon>
        <taxon>Trichoderma</taxon>
    </lineage>
</organism>
<dbReference type="Proteomes" id="UP000827724">
    <property type="component" value="Unassembled WGS sequence"/>
</dbReference>
<proteinExistence type="predicted"/>
<sequence>MGISANERLEIGENVDALARVLCVGVPEITEAVCGRPRFSRRVQACSSRWTIGAALAAAPDP</sequence>